<gene>
    <name evidence="1" type="ORF">JCM19237_2200</name>
</gene>
<comment type="caution">
    <text evidence="1">The sequence shown here is derived from an EMBL/GenBank/DDBJ whole genome shotgun (WGS) entry which is preliminary data.</text>
</comment>
<accession>A0A090QQG5</accession>
<sequence length="346" mass="39928">MEDAAIYARQYFSQAAQLGHTEGRIHYIRTLIEGVGGDKAFDQAEAEIDALVTAQKEDGSISLLSTIGELYIELGDVEKACAWFEGLTPPELDVIKFEYARFLLTHKHDEVTYQQVFTWLNEWVLDWDLGALELLGQMYEKGLGRPRDKSTASMYYQLAAHYYYPDAIQSERRIASVMSQADKQITADVLVEYRTKHPITPEQQELLDYTSASYLLAREGVTQAETEECIRIFTKYLEEGFGAGLDELIDILYKQKRDSECALWLDVRRFLCVKSMSLFSPCYQKSQQWREIFGRLDNEEIKAIHGQSKRIAEKVDKNLMGRFNNLFFDALEQADKDKEQNKEVKQ</sequence>
<dbReference type="Proteomes" id="UP000029227">
    <property type="component" value="Unassembled WGS sequence"/>
</dbReference>
<dbReference type="SMART" id="SM00671">
    <property type="entry name" value="SEL1"/>
    <property type="match status" value="1"/>
</dbReference>
<dbReference type="InterPro" id="IPR011990">
    <property type="entry name" value="TPR-like_helical_dom_sf"/>
</dbReference>
<evidence type="ECO:0000313" key="1">
    <source>
        <dbReference type="EMBL" id="GAL04049.1"/>
    </source>
</evidence>
<organism evidence="1 2">
    <name type="scientific">Photobacterium aphoticum</name>
    <dbReference type="NCBI Taxonomy" id="754436"/>
    <lineage>
        <taxon>Bacteria</taxon>
        <taxon>Pseudomonadati</taxon>
        <taxon>Pseudomonadota</taxon>
        <taxon>Gammaproteobacteria</taxon>
        <taxon>Vibrionales</taxon>
        <taxon>Vibrionaceae</taxon>
        <taxon>Photobacterium</taxon>
    </lineage>
</organism>
<name>A0A090QQG5_9GAMM</name>
<dbReference type="EMBL" id="BBMN01000003">
    <property type="protein sequence ID" value="GAL04049.1"/>
    <property type="molecule type" value="Genomic_DNA"/>
</dbReference>
<dbReference type="InterPro" id="IPR006597">
    <property type="entry name" value="Sel1-like"/>
</dbReference>
<reference evidence="1 2" key="1">
    <citation type="journal article" date="2014" name="Genome Announc.">
        <title>Draft Genome Sequences of Two Vibrionaceae Species, Vibrio ponticus C121 and Photobacterium aphoticum C119, Isolated as Coral Reef Microbiota.</title>
        <authorList>
            <person name="Al-saari N."/>
            <person name="Meirelles P.M."/>
            <person name="Mino S."/>
            <person name="Suda W."/>
            <person name="Oshima K."/>
            <person name="Hattori M."/>
            <person name="Ohkuma M."/>
            <person name="Thompson F.L."/>
            <person name="Gomez-Gil B."/>
            <person name="Sawabe T."/>
            <person name="Sawabe T."/>
        </authorList>
    </citation>
    <scope>NUCLEOTIDE SEQUENCE [LARGE SCALE GENOMIC DNA]</scope>
    <source>
        <strain evidence="1 2">JCM 19237</strain>
    </source>
</reference>
<dbReference type="AlphaFoldDB" id="A0A090QQG5"/>
<protein>
    <submittedName>
        <fullName evidence="1">Conserved domain protein</fullName>
    </submittedName>
</protein>
<dbReference type="SUPFAM" id="SSF81901">
    <property type="entry name" value="HCP-like"/>
    <property type="match status" value="1"/>
</dbReference>
<dbReference type="Gene3D" id="1.25.40.10">
    <property type="entry name" value="Tetratricopeptide repeat domain"/>
    <property type="match status" value="1"/>
</dbReference>
<dbReference type="STRING" id="754436.JCM19237_2200"/>
<proteinExistence type="predicted"/>
<evidence type="ECO:0000313" key="2">
    <source>
        <dbReference type="Proteomes" id="UP000029227"/>
    </source>
</evidence>